<evidence type="ECO:0000256" key="1">
    <source>
        <dbReference type="SAM" id="SignalP"/>
    </source>
</evidence>
<gene>
    <name evidence="2" type="ORF">ACFPIE_09915</name>
</gene>
<keyword evidence="1" id="KW-0732">Signal</keyword>
<dbReference type="EMBL" id="JBHSLF010000019">
    <property type="protein sequence ID" value="MFC5344231.1"/>
    <property type="molecule type" value="Genomic_DNA"/>
</dbReference>
<evidence type="ECO:0000313" key="2">
    <source>
        <dbReference type="EMBL" id="MFC5344231.1"/>
    </source>
</evidence>
<feature type="signal peptide" evidence="1">
    <location>
        <begin position="1"/>
        <end position="23"/>
    </location>
</feature>
<accession>A0ABW0FRS8</accession>
<feature type="chain" id="PRO_5046517547" evidence="1">
    <location>
        <begin position="24"/>
        <end position="104"/>
    </location>
</feature>
<evidence type="ECO:0000313" key="3">
    <source>
        <dbReference type="Proteomes" id="UP001596152"/>
    </source>
</evidence>
<dbReference type="InterPro" id="IPR030972">
    <property type="entry name" value="UrcA_uranyl"/>
</dbReference>
<organism evidence="2 3">
    <name type="scientific">Brevundimonas staleyi</name>
    <dbReference type="NCBI Taxonomy" id="74326"/>
    <lineage>
        <taxon>Bacteria</taxon>
        <taxon>Pseudomonadati</taxon>
        <taxon>Pseudomonadota</taxon>
        <taxon>Alphaproteobacteria</taxon>
        <taxon>Caulobacterales</taxon>
        <taxon>Caulobacteraceae</taxon>
        <taxon>Brevundimonas</taxon>
    </lineage>
</organism>
<sequence>MTRFAIASVALAAAVLSAGAASAAEWRVHIGDLDLSTPRGAAVLDRRITGASQGACVAGGPLDQARCRVLFRREAMERLPQSLRDDYARARSSRVVVRAPEVQN</sequence>
<name>A0ABW0FRS8_9CAUL</name>
<proteinExistence type="predicted"/>
<keyword evidence="3" id="KW-1185">Reference proteome</keyword>
<protein>
    <submittedName>
        <fullName evidence="2">UrcA family protein</fullName>
    </submittedName>
</protein>
<dbReference type="Proteomes" id="UP001596152">
    <property type="component" value="Unassembled WGS sequence"/>
</dbReference>
<dbReference type="NCBIfam" id="TIGR04433">
    <property type="entry name" value="UrcA_uranyl"/>
    <property type="match status" value="1"/>
</dbReference>
<dbReference type="RefSeq" id="WP_374037551.1">
    <property type="nucleotide sequence ID" value="NZ_CP169082.1"/>
</dbReference>
<comment type="caution">
    <text evidence="2">The sequence shown here is derived from an EMBL/GenBank/DDBJ whole genome shotgun (WGS) entry which is preliminary data.</text>
</comment>
<reference evidence="3" key="1">
    <citation type="journal article" date="2019" name="Int. J. Syst. Evol. Microbiol.">
        <title>The Global Catalogue of Microorganisms (GCM) 10K type strain sequencing project: providing services to taxonomists for standard genome sequencing and annotation.</title>
        <authorList>
            <consortium name="The Broad Institute Genomics Platform"/>
            <consortium name="The Broad Institute Genome Sequencing Center for Infectious Disease"/>
            <person name="Wu L."/>
            <person name="Ma J."/>
        </authorList>
    </citation>
    <scope>NUCLEOTIDE SEQUENCE [LARGE SCALE GENOMIC DNA]</scope>
    <source>
        <strain evidence="3">JCM 12125</strain>
    </source>
</reference>